<evidence type="ECO:0000256" key="1">
    <source>
        <dbReference type="SAM" id="MobiDB-lite"/>
    </source>
</evidence>
<feature type="compositionally biased region" description="Polar residues" evidence="1">
    <location>
        <begin position="60"/>
        <end position="80"/>
    </location>
</feature>
<evidence type="ECO:0000313" key="3">
    <source>
        <dbReference type="Proteomes" id="UP000597444"/>
    </source>
</evidence>
<dbReference type="Proteomes" id="UP000597444">
    <property type="component" value="Unassembled WGS sequence"/>
</dbReference>
<dbReference type="RefSeq" id="WP_220210772.1">
    <property type="nucleotide sequence ID" value="NZ_BNJK01000002.1"/>
</dbReference>
<feature type="region of interest" description="Disordered" evidence="1">
    <location>
        <begin position="47"/>
        <end position="80"/>
    </location>
</feature>
<name>A0A8J3IXB7_9CHLR</name>
<sequence>MALLAMLTLGGITGARATESASGSSPEGEQERLMAISVTVAIPGVWNSRGTEATSDDAGDSSQSKAGHNTSAHLATSWYA</sequence>
<organism evidence="2 3">
    <name type="scientific">Reticulibacter mediterranei</name>
    <dbReference type="NCBI Taxonomy" id="2778369"/>
    <lineage>
        <taxon>Bacteria</taxon>
        <taxon>Bacillati</taxon>
        <taxon>Chloroflexota</taxon>
        <taxon>Ktedonobacteria</taxon>
        <taxon>Ktedonobacterales</taxon>
        <taxon>Reticulibacteraceae</taxon>
        <taxon>Reticulibacter</taxon>
    </lineage>
</organism>
<proteinExistence type="predicted"/>
<accession>A0A8J3IXB7</accession>
<dbReference type="EMBL" id="BNJK01000002">
    <property type="protein sequence ID" value="GHP00206.1"/>
    <property type="molecule type" value="Genomic_DNA"/>
</dbReference>
<dbReference type="AlphaFoldDB" id="A0A8J3IXB7"/>
<gene>
    <name evidence="2" type="ORF">KSF_102530</name>
</gene>
<evidence type="ECO:0000313" key="2">
    <source>
        <dbReference type="EMBL" id="GHP00206.1"/>
    </source>
</evidence>
<reference evidence="2" key="1">
    <citation type="submission" date="2020-10" db="EMBL/GenBank/DDBJ databases">
        <title>Taxonomic study of unclassified bacteria belonging to the class Ktedonobacteria.</title>
        <authorList>
            <person name="Yabe S."/>
            <person name="Wang C.M."/>
            <person name="Zheng Y."/>
            <person name="Sakai Y."/>
            <person name="Cavaletti L."/>
            <person name="Monciardini P."/>
            <person name="Donadio S."/>
        </authorList>
    </citation>
    <scope>NUCLEOTIDE SEQUENCE</scope>
    <source>
        <strain evidence="2">ID150040</strain>
    </source>
</reference>
<protein>
    <submittedName>
        <fullName evidence="2">Uncharacterized protein</fullName>
    </submittedName>
</protein>
<comment type="caution">
    <text evidence="2">The sequence shown here is derived from an EMBL/GenBank/DDBJ whole genome shotgun (WGS) entry which is preliminary data.</text>
</comment>
<keyword evidence="3" id="KW-1185">Reference proteome</keyword>